<keyword evidence="7" id="KW-1185">Reference proteome</keyword>
<gene>
    <name evidence="5" type="primary">rpmC</name>
    <name evidence="6" type="ORF">AMPC_06180</name>
</gene>
<dbReference type="NCBIfam" id="TIGR00012">
    <property type="entry name" value="L29"/>
    <property type="match status" value="1"/>
</dbReference>
<dbReference type="RefSeq" id="WP_248344275.1">
    <property type="nucleotide sequence ID" value="NZ_AP025592.1"/>
</dbReference>
<reference evidence="7" key="1">
    <citation type="journal article" date="2022" name="Int. J. Syst. Evol. Microbiol.">
        <title>Anaeromyxobacter oryzae sp. nov., Anaeromyxobacter diazotrophicus sp. nov. and Anaeromyxobacter paludicola sp. nov., isolated from paddy soils.</title>
        <authorList>
            <person name="Itoh H."/>
            <person name="Xu Z."/>
            <person name="Mise K."/>
            <person name="Masuda Y."/>
            <person name="Ushijima N."/>
            <person name="Hayakawa C."/>
            <person name="Shiratori Y."/>
            <person name="Senoo K."/>
        </authorList>
    </citation>
    <scope>NUCLEOTIDE SEQUENCE [LARGE SCALE GENOMIC DNA]</scope>
    <source>
        <strain evidence="7">Red630</strain>
    </source>
</reference>
<evidence type="ECO:0000256" key="5">
    <source>
        <dbReference type="HAMAP-Rule" id="MF_00374"/>
    </source>
</evidence>
<dbReference type="CDD" id="cd00427">
    <property type="entry name" value="Ribosomal_L29_HIP"/>
    <property type="match status" value="1"/>
</dbReference>
<keyword evidence="2 5" id="KW-0689">Ribosomal protein</keyword>
<evidence type="ECO:0000313" key="7">
    <source>
        <dbReference type="Proteomes" id="UP001162734"/>
    </source>
</evidence>
<comment type="similarity">
    <text evidence="1 5">Belongs to the universal ribosomal protein uL29 family.</text>
</comment>
<evidence type="ECO:0000256" key="1">
    <source>
        <dbReference type="ARBA" id="ARBA00009254"/>
    </source>
</evidence>
<evidence type="ECO:0000256" key="2">
    <source>
        <dbReference type="ARBA" id="ARBA00022980"/>
    </source>
</evidence>
<dbReference type="InterPro" id="IPR001854">
    <property type="entry name" value="Ribosomal_uL29"/>
</dbReference>
<evidence type="ECO:0000256" key="3">
    <source>
        <dbReference type="ARBA" id="ARBA00023274"/>
    </source>
</evidence>
<keyword evidence="3 5" id="KW-0687">Ribonucleoprotein</keyword>
<dbReference type="InterPro" id="IPR050063">
    <property type="entry name" value="Ribosomal_protein_uL29"/>
</dbReference>
<dbReference type="PANTHER" id="PTHR10916:SF0">
    <property type="entry name" value="LARGE RIBOSOMAL SUBUNIT PROTEIN UL29C"/>
    <property type="match status" value="1"/>
</dbReference>
<dbReference type="InterPro" id="IPR036049">
    <property type="entry name" value="Ribosomal_uL29_sf"/>
</dbReference>
<dbReference type="PANTHER" id="PTHR10916">
    <property type="entry name" value="60S RIBOSOMAL PROTEIN L35/50S RIBOSOMAL PROTEIN L29"/>
    <property type="match status" value="1"/>
</dbReference>
<dbReference type="EMBL" id="AP025592">
    <property type="protein sequence ID" value="BDG07505.1"/>
    <property type="molecule type" value="Genomic_DNA"/>
</dbReference>
<dbReference type="SUPFAM" id="SSF46561">
    <property type="entry name" value="Ribosomal protein L29 (L29p)"/>
    <property type="match status" value="1"/>
</dbReference>
<dbReference type="Pfam" id="PF00831">
    <property type="entry name" value="Ribosomal_L29"/>
    <property type="match status" value="1"/>
</dbReference>
<dbReference type="Proteomes" id="UP001162734">
    <property type="component" value="Chromosome"/>
</dbReference>
<proteinExistence type="inferred from homology"/>
<dbReference type="HAMAP" id="MF_00374">
    <property type="entry name" value="Ribosomal_uL29"/>
    <property type="match status" value="1"/>
</dbReference>
<organism evidence="6 7">
    <name type="scientific">Anaeromyxobacter paludicola</name>
    <dbReference type="NCBI Taxonomy" id="2918171"/>
    <lineage>
        <taxon>Bacteria</taxon>
        <taxon>Pseudomonadati</taxon>
        <taxon>Myxococcota</taxon>
        <taxon>Myxococcia</taxon>
        <taxon>Myxococcales</taxon>
        <taxon>Cystobacterineae</taxon>
        <taxon>Anaeromyxobacteraceae</taxon>
        <taxon>Anaeromyxobacter</taxon>
    </lineage>
</organism>
<protein>
    <recommendedName>
        <fullName evidence="4 5">Large ribosomal subunit protein uL29</fullName>
    </recommendedName>
</protein>
<name>A0ABM7X6Q7_9BACT</name>
<evidence type="ECO:0000256" key="4">
    <source>
        <dbReference type="ARBA" id="ARBA00035204"/>
    </source>
</evidence>
<sequence>MATVKELRELSREELLGRVADLKKQIFEMTNKKNTGVLDSTADLQKTRREIARVLTVARETELRAAAAGAGPKA</sequence>
<accession>A0ABM7X6Q7</accession>
<evidence type="ECO:0000313" key="6">
    <source>
        <dbReference type="EMBL" id="BDG07505.1"/>
    </source>
</evidence>
<dbReference type="Gene3D" id="1.10.287.310">
    <property type="match status" value="1"/>
</dbReference>